<keyword evidence="1" id="KW-0732">Signal</keyword>
<dbReference type="EMBL" id="JAFLNC010000003">
    <property type="protein sequence ID" value="MBO0334091.1"/>
    <property type="molecule type" value="Genomic_DNA"/>
</dbReference>
<feature type="signal peptide" evidence="1">
    <location>
        <begin position="1"/>
        <end position="28"/>
    </location>
</feature>
<comment type="caution">
    <text evidence="2">The sequence shown here is derived from an EMBL/GenBank/DDBJ whole genome shotgun (WGS) entry which is preliminary data.</text>
</comment>
<keyword evidence="3" id="KW-1185">Reference proteome</keyword>
<organism evidence="2 3">
    <name type="scientific">Sneathiella sedimenti</name>
    <dbReference type="NCBI Taxonomy" id="2816034"/>
    <lineage>
        <taxon>Bacteria</taxon>
        <taxon>Pseudomonadati</taxon>
        <taxon>Pseudomonadota</taxon>
        <taxon>Alphaproteobacteria</taxon>
        <taxon>Sneathiellales</taxon>
        <taxon>Sneathiellaceae</taxon>
        <taxon>Sneathiella</taxon>
    </lineage>
</organism>
<dbReference type="PROSITE" id="PS51257">
    <property type="entry name" value="PROKAR_LIPOPROTEIN"/>
    <property type="match status" value="1"/>
</dbReference>
<reference evidence="2 3" key="1">
    <citation type="submission" date="2021-03" db="EMBL/GenBank/DDBJ databases">
        <title>Sneathiella sp. CAU 1612 isolated from Kang Won-do.</title>
        <authorList>
            <person name="Kim W."/>
        </authorList>
    </citation>
    <scope>NUCLEOTIDE SEQUENCE [LARGE SCALE GENOMIC DNA]</scope>
    <source>
        <strain evidence="2 3">CAU 1612</strain>
    </source>
</reference>
<name>A0ABS3F7M5_9PROT</name>
<gene>
    <name evidence="2" type="ORF">J0X12_10720</name>
</gene>
<dbReference type="RefSeq" id="WP_207045477.1">
    <property type="nucleotide sequence ID" value="NZ_JAFLNC010000003.1"/>
</dbReference>
<sequence length="134" mass="15169">MPTYCNKQFRGYFITLLTLLLLVGCARSAPDLPISRANKSDAEIIKTLNIDEDDLSKVCEELDSELTKVNEAIEDNELVIKGDRVKNQIVGYLGALFIFPAFGADNNDEAKENLSNLQFRKDQLYYLKSRKSCK</sequence>
<feature type="chain" id="PRO_5045522051" evidence="1">
    <location>
        <begin position="29"/>
        <end position="134"/>
    </location>
</feature>
<evidence type="ECO:0000313" key="2">
    <source>
        <dbReference type="EMBL" id="MBO0334091.1"/>
    </source>
</evidence>
<evidence type="ECO:0000256" key="1">
    <source>
        <dbReference type="SAM" id="SignalP"/>
    </source>
</evidence>
<evidence type="ECO:0000313" key="3">
    <source>
        <dbReference type="Proteomes" id="UP000664761"/>
    </source>
</evidence>
<proteinExistence type="predicted"/>
<protein>
    <submittedName>
        <fullName evidence="2">Uncharacterized protein</fullName>
    </submittedName>
</protein>
<dbReference type="Proteomes" id="UP000664761">
    <property type="component" value="Unassembled WGS sequence"/>
</dbReference>
<accession>A0ABS3F7M5</accession>